<dbReference type="InterPro" id="IPR004776">
    <property type="entry name" value="Mem_transp_PIN-like"/>
</dbReference>
<evidence type="ECO:0000256" key="6">
    <source>
        <dbReference type="ARBA" id="ARBA00023136"/>
    </source>
</evidence>
<feature type="transmembrane region" description="Helical" evidence="7">
    <location>
        <begin position="254"/>
        <end position="275"/>
    </location>
</feature>
<keyword evidence="4 7" id="KW-0812">Transmembrane</keyword>
<evidence type="ECO:0000256" key="2">
    <source>
        <dbReference type="ARBA" id="ARBA00022448"/>
    </source>
</evidence>
<feature type="transmembrane region" description="Helical" evidence="7">
    <location>
        <begin position="189"/>
        <end position="210"/>
    </location>
</feature>
<dbReference type="GO" id="GO:0055085">
    <property type="term" value="P:transmembrane transport"/>
    <property type="evidence" value="ECO:0007669"/>
    <property type="project" value="InterPro"/>
</dbReference>
<comment type="subcellular location">
    <subcellularLocation>
        <location evidence="1">Membrane</location>
        <topology evidence="1">Multi-pass membrane protein</topology>
    </subcellularLocation>
</comment>
<reference evidence="8" key="1">
    <citation type="submission" date="2023-08" db="EMBL/GenBank/DDBJ databases">
        <title>Genomic characterization of piscicolin 126 produced by Carnobacterium maltaromaticum CM22 strain isolated from salmon (Salmo salar).</title>
        <authorList>
            <person name="Gonzalez-Gragera E."/>
            <person name="Garcia-Lopez J.D."/>
            <person name="Teso-Perez C."/>
            <person name="Gimenez-Hernandez I."/>
            <person name="Peralta-Sanchez J.M."/>
            <person name="Valdivia E."/>
            <person name="Montalban-Lopez M."/>
            <person name="Martin-Platero A.M."/>
            <person name="Banos A."/>
            <person name="Martinez-Bueno M."/>
        </authorList>
    </citation>
    <scope>NUCLEOTIDE SEQUENCE</scope>
    <source>
        <strain evidence="8">CM22</strain>
    </source>
</reference>
<dbReference type="GO" id="GO:0016020">
    <property type="term" value="C:membrane"/>
    <property type="evidence" value="ECO:0007669"/>
    <property type="project" value="UniProtKB-SubCell"/>
</dbReference>
<feature type="transmembrane region" description="Helical" evidence="7">
    <location>
        <begin position="60"/>
        <end position="82"/>
    </location>
</feature>
<keyword evidence="3" id="KW-1003">Cell membrane</keyword>
<evidence type="ECO:0000256" key="4">
    <source>
        <dbReference type="ARBA" id="ARBA00022692"/>
    </source>
</evidence>
<feature type="transmembrane region" description="Helical" evidence="7">
    <location>
        <begin position="165"/>
        <end position="183"/>
    </location>
</feature>
<dbReference type="RefSeq" id="WP_322808244.1">
    <property type="nucleotide sequence ID" value="NZ_JAVBVO010000001.1"/>
</dbReference>
<proteinExistence type="predicted"/>
<feature type="transmembrane region" description="Helical" evidence="7">
    <location>
        <begin position="34"/>
        <end position="54"/>
    </location>
</feature>
<dbReference type="Pfam" id="PF03547">
    <property type="entry name" value="Mem_trans"/>
    <property type="match status" value="1"/>
</dbReference>
<dbReference type="PANTHER" id="PTHR36838:SF3">
    <property type="entry name" value="TRANSPORTER AUXIN EFFLUX CARRIER EC FAMILY"/>
    <property type="match status" value="1"/>
</dbReference>
<evidence type="ECO:0000256" key="1">
    <source>
        <dbReference type="ARBA" id="ARBA00004141"/>
    </source>
</evidence>
<keyword evidence="6 7" id="KW-0472">Membrane</keyword>
<evidence type="ECO:0000313" key="9">
    <source>
        <dbReference type="Proteomes" id="UP001290462"/>
    </source>
</evidence>
<feature type="transmembrane region" description="Helical" evidence="7">
    <location>
        <begin position="282"/>
        <end position="302"/>
    </location>
</feature>
<dbReference type="PANTHER" id="PTHR36838">
    <property type="entry name" value="AUXIN EFFLUX CARRIER FAMILY PROTEIN"/>
    <property type="match status" value="1"/>
</dbReference>
<name>A0AAW9JL67_CARML</name>
<accession>A0AAW9JL67</accession>
<feature type="transmembrane region" description="Helical" evidence="7">
    <location>
        <begin position="6"/>
        <end position="22"/>
    </location>
</feature>
<protein>
    <submittedName>
        <fullName evidence="8">AEC family transporter</fullName>
    </submittedName>
</protein>
<evidence type="ECO:0000256" key="7">
    <source>
        <dbReference type="SAM" id="Phobius"/>
    </source>
</evidence>
<evidence type="ECO:0000256" key="5">
    <source>
        <dbReference type="ARBA" id="ARBA00022989"/>
    </source>
</evidence>
<keyword evidence="2" id="KW-0813">Transport</keyword>
<dbReference type="EMBL" id="JAVBVO010000001">
    <property type="protein sequence ID" value="MDZ5757132.1"/>
    <property type="molecule type" value="Genomic_DNA"/>
</dbReference>
<feature type="transmembrane region" description="Helical" evidence="7">
    <location>
        <begin position="222"/>
        <end position="242"/>
    </location>
</feature>
<sequence length="303" mass="32994">MSTILLQAVGFLLIIFVAYILKKAGIFKTSDGHILSKLIVNLTLPAAIIVGFNGVKVNSIFFLLILIGFLTNIILVTTAGFLGRKKEPIERGLLMFSIAGYNIGNFTLPFVQGFFSAAVPILGIFDMGNALMLSGGTVALVEGITGKKEEKFSIVRSLKRLFKSPPFTIYIVMFVLALFHLLIPEKALSIIKLFSSGNAFLSMFMIGLYLEINIDRGSLKTVAKILVIRYFFATIAACLFYFVLPFPELVRKVLVLIAFAPIASLSTINSIAFGAKESITGFLSSASIIISLIIMTGILLVLM</sequence>
<organism evidence="8 9">
    <name type="scientific">Carnobacterium maltaromaticum</name>
    <name type="common">Carnobacterium piscicola</name>
    <dbReference type="NCBI Taxonomy" id="2751"/>
    <lineage>
        <taxon>Bacteria</taxon>
        <taxon>Bacillati</taxon>
        <taxon>Bacillota</taxon>
        <taxon>Bacilli</taxon>
        <taxon>Lactobacillales</taxon>
        <taxon>Carnobacteriaceae</taxon>
        <taxon>Carnobacterium</taxon>
    </lineage>
</organism>
<comment type="caution">
    <text evidence="8">The sequence shown here is derived from an EMBL/GenBank/DDBJ whole genome shotgun (WGS) entry which is preliminary data.</text>
</comment>
<dbReference type="AlphaFoldDB" id="A0AAW9JL67"/>
<dbReference type="Proteomes" id="UP001290462">
    <property type="component" value="Unassembled WGS sequence"/>
</dbReference>
<gene>
    <name evidence="8" type="ORF">RAK27_00505</name>
</gene>
<feature type="transmembrane region" description="Helical" evidence="7">
    <location>
        <begin position="94"/>
        <end position="115"/>
    </location>
</feature>
<evidence type="ECO:0000313" key="8">
    <source>
        <dbReference type="EMBL" id="MDZ5757132.1"/>
    </source>
</evidence>
<evidence type="ECO:0000256" key="3">
    <source>
        <dbReference type="ARBA" id="ARBA00022475"/>
    </source>
</evidence>
<keyword evidence="5 7" id="KW-1133">Transmembrane helix</keyword>